<evidence type="ECO:0000313" key="2">
    <source>
        <dbReference type="Proteomes" id="UP001145114"/>
    </source>
</evidence>
<protein>
    <submittedName>
        <fullName evidence="1">Uncharacterized protein</fullName>
    </submittedName>
</protein>
<name>A0ACC1HQ64_9FUNG</name>
<proteinExistence type="predicted"/>
<dbReference type="Proteomes" id="UP001145114">
    <property type="component" value="Unassembled WGS sequence"/>
</dbReference>
<gene>
    <name evidence="1" type="ORF">EV182_008068</name>
</gene>
<evidence type="ECO:0000313" key="1">
    <source>
        <dbReference type="EMBL" id="KAJ1676504.1"/>
    </source>
</evidence>
<keyword evidence="2" id="KW-1185">Reference proteome</keyword>
<organism evidence="1 2">
    <name type="scientific">Spiromyces aspiralis</name>
    <dbReference type="NCBI Taxonomy" id="68401"/>
    <lineage>
        <taxon>Eukaryota</taxon>
        <taxon>Fungi</taxon>
        <taxon>Fungi incertae sedis</taxon>
        <taxon>Zoopagomycota</taxon>
        <taxon>Kickxellomycotina</taxon>
        <taxon>Kickxellomycetes</taxon>
        <taxon>Kickxellales</taxon>
        <taxon>Kickxellaceae</taxon>
        <taxon>Spiromyces</taxon>
    </lineage>
</organism>
<dbReference type="EMBL" id="JAMZIH010003995">
    <property type="protein sequence ID" value="KAJ1676504.1"/>
    <property type="molecule type" value="Genomic_DNA"/>
</dbReference>
<sequence>MAAPPPAQTHRHVPPPPPQPAAAATAAHGPTAAAAPQQPGLFSQMAATAGGVAVGSAIGHTVGHAITGLFGGSGSSSQEAVQQQQQQPAYSSAPVYDQTSTYGNNTRPEACEADLKAFTKCLEEQNDMNACKYYYDMLKNCQAFARNQSL</sequence>
<accession>A0ACC1HQ64</accession>
<comment type="caution">
    <text evidence="1">The sequence shown here is derived from an EMBL/GenBank/DDBJ whole genome shotgun (WGS) entry which is preliminary data.</text>
</comment>
<reference evidence="1" key="1">
    <citation type="submission" date="2022-06" db="EMBL/GenBank/DDBJ databases">
        <title>Phylogenomic reconstructions and comparative analyses of Kickxellomycotina fungi.</title>
        <authorList>
            <person name="Reynolds N.K."/>
            <person name="Stajich J.E."/>
            <person name="Barry K."/>
            <person name="Grigoriev I.V."/>
            <person name="Crous P."/>
            <person name="Smith M.E."/>
        </authorList>
    </citation>
    <scope>NUCLEOTIDE SEQUENCE</scope>
    <source>
        <strain evidence="1">RSA 2271</strain>
    </source>
</reference>